<protein>
    <submittedName>
        <fullName evidence="1">DUF1810 domain-containing protein</fullName>
    </submittedName>
</protein>
<dbReference type="AlphaFoldDB" id="A0A2N8SQ14"/>
<proteinExistence type="predicted"/>
<dbReference type="EMBL" id="POUT01000021">
    <property type="protein sequence ID" value="PNG04582.1"/>
    <property type="molecule type" value="Genomic_DNA"/>
</dbReference>
<dbReference type="Proteomes" id="UP000236023">
    <property type="component" value="Unassembled WGS sequence"/>
</dbReference>
<evidence type="ECO:0000313" key="1">
    <source>
        <dbReference type="EMBL" id="PNG04582.1"/>
    </source>
</evidence>
<accession>A0A2N8SQ14</accession>
<sequence length="141" mass="15802">MNDRYDLQRFVDAQRPVYERALGELRDGHKRTHWMWFIFPQLSGLGHSAMASRYAISGEAEALAYLQHPLLGPRLEACTRAMLEHRGQSAQRILGTPDDLKFHSCLTLFARVAPPPAPFDEALQAFFEGRPDPASLALLGG</sequence>
<reference evidence="1 2" key="1">
    <citation type="submission" date="2018-01" db="EMBL/GenBank/DDBJ databases">
        <title>Denitrification phenotypes of diverse strains of Pseudomonas stutzeri.</title>
        <authorList>
            <person name="Milligan D.A."/>
            <person name="Bergaust L."/>
            <person name="Bakken L.R."/>
            <person name="Frostegard A."/>
        </authorList>
    </citation>
    <scope>NUCLEOTIDE SEQUENCE [LARGE SCALE GENOMIC DNA]</scope>
    <source>
        <strain evidence="1 2">24a75</strain>
    </source>
</reference>
<dbReference type="PIRSF" id="PIRSF008546">
    <property type="entry name" value="UCP008546"/>
    <property type="match status" value="1"/>
</dbReference>
<organism evidence="1 2">
    <name type="scientific">Stutzerimonas stutzeri</name>
    <name type="common">Pseudomonas stutzeri</name>
    <dbReference type="NCBI Taxonomy" id="316"/>
    <lineage>
        <taxon>Bacteria</taxon>
        <taxon>Pseudomonadati</taxon>
        <taxon>Pseudomonadota</taxon>
        <taxon>Gammaproteobacteria</taxon>
        <taxon>Pseudomonadales</taxon>
        <taxon>Pseudomonadaceae</taxon>
        <taxon>Stutzerimonas</taxon>
    </lineage>
</organism>
<evidence type="ECO:0000313" key="2">
    <source>
        <dbReference type="Proteomes" id="UP000236023"/>
    </source>
</evidence>
<dbReference type="RefSeq" id="WP_102895817.1">
    <property type="nucleotide sequence ID" value="NZ_JAMOHU010000037.1"/>
</dbReference>
<name>A0A2N8SQ14_STUST</name>
<dbReference type="InterPro" id="IPR036287">
    <property type="entry name" value="Rv1873-like_sf"/>
</dbReference>
<gene>
    <name evidence="1" type="ORF">CXK94_21540</name>
</gene>
<dbReference type="SUPFAM" id="SSF140736">
    <property type="entry name" value="Rv1873-like"/>
    <property type="match status" value="1"/>
</dbReference>
<comment type="caution">
    <text evidence="1">The sequence shown here is derived from an EMBL/GenBank/DDBJ whole genome shotgun (WGS) entry which is preliminary data.</text>
</comment>
<dbReference type="Pfam" id="PF08837">
    <property type="entry name" value="DUF1810"/>
    <property type="match status" value="1"/>
</dbReference>
<dbReference type="InterPro" id="IPR014937">
    <property type="entry name" value="DUF1810"/>
</dbReference>
<dbReference type="Gene3D" id="1.25.40.380">
    <property type="entry name" value="Protein of unknown function DUF1810"/>
    <property type="match status" value="1"/>
</dbReference>